<dbReference type="RefSeq" id="WP_078808730.1">
    <property type="nucleotide sequence ID" value="NZ_FUWM01000003.1"/>
</dbReference>
<dbReference type="EMBL" id="FUWM01000003">
    <property type="protein sequence ID" value="SJZ31316.1"/>
    <property type="molecule type" value="Genomic_DNA"/>
</dbReference>
<dbReference type="AlphaFoldDB" id="A0A1T4JM88"/>
<evidence type="ECO:0000256" key="1">
    <source>
        <dbReference type="SAM" id="Phobius"/>
    </source>
</evidence>
<keyword evidence="3" id="KW-1185">Reference proteome</keyword>
<organism evidence="2 3">
    <name type="scientific">Selenihalanaerobacter shriftii</name>
    <dbReference type="NCBI Taxonomy" id="142842"/>
    <lineage>
        <taxon>Bacteria</taxon>
        <taxon>Bacillati</taxon>
        <taxon>Bacillota</taxon>
        <taxon>Clostridia</taxon>
        <taxon>Halanaerobiales</taxon>
        <taxon>Halobacteroidaceae</taxon>
        <taxon>Selenihalanaerobacter</taxon>
    </lineage>
</organism>
<keyword evidence="1" id="KW-0812">Transmembrane</keyword>
<accession>A0A1T4JM88</accession>
<sequence length="190" mass="22213">MKVGNQYAGLLSIWTSLILAYATWQYVKMGEKTLEFMKESFEKEYEEDIKFMFVKEQEDKLDEEFVINDKLLVGNVDDDSLITAPDNSYIYINLFNSGRRLISHIQLTYHVNIIDPLDESISKKHQIQVVIPVTIQPNDYISFPLIYVRKLPEVEVIIKSLRSFNGLGKEQLFNSPKKDLKYRNRNLISP</sequence>
<evidence type="ECO:0000313" key="3">
    <source>
        <dbReference type="Proteomes" id="UP000190625"/>
    </source>
</evidence>
<reference evidence="3" key="1">
    <citation type="submission" date="2017-02" db="EMBL/GenBank/DDBJ databases">
        <authorList>
            <person name="Varghese N."/>
            <person name="Submissions S."/>
        </authorList>
    </citation>
    <scope>NUCLEOTIDE SEQUENCE [LARGE SCALE GENOMIC DNA]</scope>
    <source>
        <strain evidence="3">ATCC BAA-73</strain>
    </source>
</reference>
<dbReference type="OrthoDB" id="2111543at2"/>
<feature type="transmembrane region" description="Helical" evidence="1">
    <location>
        <begin position="6"/>
        <end position="27"/>
    </location>
</feature>
<proteinExistence type="predicted"/>
<dbReference type="Proteomes" id="UP000190625">
    <property type="component" value="Unassembled WGS sequence"/>
</dbReference>
<name>A0A1T4JM88_9FIRM</name>
<keyword evidence="1" id="KW-0472">Membrane</keyword>
<protein>
    <submittedName>
        <fullName evidence="2">Uncharacterized protein</fullName>
    </submittedName>
</protein>
<gene>
    <name evidence="2" type="ORF">SAMN02745118_00200</name>
</gene>
<evidence type="ECO:0000313" key="2">
    <source>
        <dbReference type="EMBL" id="SJZ31316.1"/>
    </source>
</evidence>
<keyword evidence="1" id="KW-1133">Transmembrane helix</keyword>